<dbReference type="Gene3D" id="2.130.10.10">
    <property type="entry name" value="YVTN repeat-like/Quinoprotein amine dehydrogenase"/>
    <property type="match status" value="2"/>
</dbReference>
<evidence type="ECO:0000313" key="4">
    <source>
        <dbReference type="EMBL" id="ABW18611.1"/>
    </source>
</evidence>
<dbReference type="HOGENOM" id="CLU_009318_2_0_9"/>
<feature type="domain" description="YNCE-like beta-propeller" evidence="3">
    <location>
        <begin position="135"/>
        <end position="247"/>
    </location>
</feature>
<dbReference type="KEGG" id="aoe:Clos_1064"/>
<organism evidence="4 5">
    <name type="scientific">Alkaliphilus oremlandii (strain OhILAs)</name>
    <name type="common">Clostridium oremlandii (strain OhILAs)</name>
    <dbReference type="NCBI Taxonomy" id="350688"/>
    <lineage>
        <taxon>Bacteria</taxon>
        <taxon>Bacillati</taxon>
        <taxon>Bacillota</taxon>
        <taxon>Clostridia</taxon>
        <taxon>Peptostreptococcales</taxon>
        <taxon>Natronincolaceae</taxon>
        <taxon>Alkaliphilus</taxon>
    </lineage>
</organism>
<reference evidence="5" key="1">
    <citation type="submission" date="2007-10" db="EMBL/GenBank/DDBJ databases">
        <title>Complete genome of Alkaliphilus oremlandii OhILAs.</title>
        <authorList>
            <person name="Copeland A."/>
            <person name="Lucas S."/>
            <person name="Lapidus A."/>
            <person name="Barry K."/>
            <person name="Detter J.C."/>
            <person name="Glavina del Rio T."/>
            <person name="Hammon N."/>
            <person name="Israni S."/>
            <person name="Dalin E."/>
            <person name="Tice H."/>
            <person name="Pitluck S."/>
            <person name="Chain P."/>
            <person name="Malfatti S."/>
            <person name="Shin M."/>
            <person name="Vergez L."/>
            <person name="Schmutz J."/>
            <person name="Larimer F."/>
            <person name="Land M."/>
            <person name="Hauser L."/>
            <person name="Kyrpides N."/>
            <person name="Mikhailova N."/>
            <person name="Stolz J.F."/>
            <person name="Dawson A."/>
            <person name="Fisher E."/>
            <person name="Crable B."/>
            <person name="Perera E."/>
            <person name="Lisak J."/>
            <person name="Ranganathan M."/>
            <person name="Basu P."/>
            <person name="Richardson P."/>
        </authorList>
    </citation>
    <scope>NUCLEOTIDE SEQUENCE [LARGE SCALE GENOMIC DNA]</scope>
    <source>
        <strain evidence="5">OhILAs</strain>
    </source>
</reference>
<gene>
    <name evidence="4" type="ordered locus">Clos_1064</name>
</gene>
<dbReference type="InterPro" id="IPR051200">
    <property type="entry name" value="Host-pathogen_enzymatic-act"/>
</dbReference>
<dbReference type="NCBIfam" id="TIGR02276">
    <property type="entry name" value="beta_rpt_yvtn"/>
    <property type="match status" value="3"/>
</dbReference>
<dbReference type="PANTHER" id="PTHR47197:SF3">
    <property type="entry name" value="DIHYDRO-HEME D1 DEHYDROGENASE"/>
    <property type="match status" value="1"/>
</dbReference>
<dbReference type="AlphaFoldDB" id="A8MGR7"/>
<proteinExistence type="predicted"/>
<dbReference type="InterPro" id="IPR011045">
    <property type="entry name" value="N2O_reductase_N"/>
</dbReference>
<evidence type="ECO:0000256" key="1">
    <source>
        <dbReference type="ARBA" id="ARBA00022729"/>
    </source>
</evidence>
<dbReference type="EMBL" id="CP000853">
    <property type="protein sequence ID" value="ABW18611.1"/>
    <property type="molecule type" value="Genomic_DNA"/>
</dbReference>
<keyword evidence="2" id="KW-0472">Membrane</keyword>
<dbReference type="Pfam" id="PF21783">
    <property type="entry name" value="YNCE"/>
    <property type="match status" value="1"/>
</dbReference>
<evidence type="ECO:0000313" key="5">
    <source>
        <dbReference type="Proteomes" id="UP000000269"/>
    </source>
</evidence>
<dbReference type="SUPFAM" id="SSF50974">
    <property type="entry name" value="Nitrous oxide reductase, N-terminal domain"/>
    <property type="match status" value="1"/>
</dbReference>
<accession>A8MGR7</accession>
<dbReference type="Proteomes" id="UP000000269">
    <property type="component" value="Chromosome"/>
</dbReference>
<keyword evidence="1" id="KW-0732">Signal</keyword>
<dbReference type="STRING" id="350688.Clos_1064"/>
<dbReference type="OrthoDB" id="55891at2"/>
<sequence>MKNRTAIRLTIVILTIGVLISSWKYFNRKYSYYAYVANTGDGTISVIDTEMDEVIETIKVDDEISDGIAANPMNNEVYTANYRKGVLNIIDGINFNIKEKLELGRNIHGIDVSPDGKFLYVTSGDLQEGEEFNYIMIYDTKERKIVKEIKSNSKSPAHISFSEDSKFAFVSNVMSNDISVIDTEKQEIIRTIPVGNTPNEGKLSMDGKLLYVANLMDNVLSIVDIEKESEIERIPAGKGTHGVAVTDDDKYVWTANRFSNDVTIIDLESKVVVETITTGKVPNHVFRVPNSKKMYVSNLDSGDIAVVNTETYEITKKIKVGQKPHEIGFLQYKN</sequence>
<keyword evidence="2" id="KW-0812">Transmembrane</keyword>
<dbReference type="eggNOG" id="COG3391">
    <property type="taxonomic scope" value="Bacteria"/>
</dbReference>
<feature type="transmembrane region" description="Helical" evidence="2">
    <location>
        <begin position="6"/>
        <end position="26"/>
    </location>
</feature>
<keyword evidence="5" id="KW-1185">Reference proteome</keyword>
<dbReference type="InterPro" id="IPR015943">
    <property type="entry name" value="WD40/YVTN_repeat-like_dom_sf"/>
</dbReference>
<dbReference type="PANTHER" id="PTHR47197">
    <property type="entry name" value="PROTEIN NIRF"/>
    <property type="match status" value="1"/>
</dbReference>
<evidence type="ECO:0000256" key="2">
    <source>
        <dbReference type="SAM" id="Phobius"/>
    </source>
</evidence>
<dbReference type="InterPro" id="IPR011964">
    <property type="entry name" value="YVTN_b-propeller_repeat"/>
</dbReference>
<keyword evidence="2" id="KW-1133">Transmembrane helix</keyword>
<dbReference type="InterPro" id="IPR048433">
    <property type="entry name" value="YNCE-like_beta-prop"/>
</dbReference>
<dbReference type="RefSeq" id="WP_012158923.1">
    <property type="nucleotide sequence ID" value="NC_009922.1"/>
</dbReference>
<evidence type="ECO:0000259" key="3">
    <source>
        <dbReference type="Pfam" id="PF21783"/>
    </source>
</evidence>
<protein>
    <submittedName>
        <fullName evidence="4">40-residue YVTN family beta-propeller repeat protein</fullName>
    </submittedName>
</protein>
<name>A8MGR7_ALKOO</name>